<name>A0A0M9FRV1_LEPPY</name>
<sequence length="1882" mass="203517">MSGMRRSTGADAAAHETADLKSLLLNVDADTPAAGRTGDTSPSTARAGYAHTPHDTPVIPATQEELFHVEASQQQQPHTPVQRRTPAPYTLTHNDRENYHSNVAVVDEGPTPPRTNGVALTGPSGLVHTTRTSPSADAMARSPVSDTSAAPRAGTGGRHNTHVAGSENPRETASLVVGGVQWQAEFAAHTQQILRETHKQVEVLREYQVSAARERQRADQLAEARRALESKLATAEQRQRQEERRHADTVGELSRQVLELDEAVAAWRRMHAVLEGRLEAAQNTAVAQRAAQEAAIAELTQRYECQLTALRSEHQQREATWSDAQARLVRLPQEQSQGVSPDTGAVEPQMDLTSLPTAEPLNRGPSIINSNDSVRAPMFEETPSDAVVFTRVHPDVLAQQQLREQTLTSQLSLLEARLQREVAQRRLAEERVTELLAQNEELREAAAGSPRGLHHDEHSVEHDNGTGKTTTTQQQQQQAVLHEIQVEYKALQKESRALQQRHAAQQRQWAEQWAAVCAHLLPLLDFAGINSAAFADGATDSHVVVAALQTLMITLREQKRADAVTNTQEREAVRLAALEQALQQADQENSEHRVALEVVEAQLRGARDELAEWQQQQQQQLLRRQQRHDDEWRAAAAHFNGVVAMLQRALREYTQPLSTSHTADGNASSAAGPARSPKRTTKASKPMQCVSATQPVAVRTSSMASAEHLNAVGSAGSAPVDLEGSMEEKEATTPTTAAEVEVAAQSREHVSAVMPGATPRRSAQGVVREDDQTPAGGDDDTDDLNVSALSVSSKAIAAAVEGEEAEVDAAPAMAHLADDMKRLGGSLWRLLAAWRTRQHTLLESRKHWKQKAQYALATNAALREKHQARERQRTLQIRLLRSAEQHHTQELEELKRDWAAALEQQAAQHAHEVTQLRDTAARERADVLARLHAADEKARRAEGALVTADTNCSLLKTTVRQLQDAQESAVTRHEQAQRRQSDLNIHIEDLEGCLREAQQVEVCLRALLIAATGAMVRLMLALQQLRYHYAVLHALHGNAEYLEHAVEHILCALNTHQRANDDDAAVATPAPSSFAPHSGASMFLLMNSPVFPAVSRSAARFRAAVYAVTAMHRMQRLLQLSKTNTPPATASRPSSPLSNYQSLISAFASYGVPTHAHFGASEGRSVGQADGVLPAVRLPETPELVGPLLPLLRLHEPLETPHAVERQRQVCFEASEREVGSRTAAAAATVAVSTSLLGHLLSVAQVDVHAPSTSIALAGVHAAANVKGCFQHAAQQTQRCRSALRRMNAASDTGAGTLLDSVSSLLPPALAAPLRQLSSTSSLRARHLREVQAVVQRLVEQNRKLVSAVETQAQLGDARGLEMDSLNAQLLLAPQQQELMSLQERVVQSRASLLHERQLRRAAEDQLAQLRQEQLQWIGEAEHLQREVYALNMELANLSTDAAHHPHPSVLSIQREGDEEEGAAAATAGAGSAPAREAAHAARPCLTSSPSVSFTTAAAVRAGAERRTPPQRSPVSPCPLGGGSGRSGKSDFQAAHEEGADMRGRRSLHGNDDEAYYHQLLHGVGGGPLLTDAADAGRSGRAPLRYQQRHNIPTAEELAQQRRASPRLLDGARDAAAMYAGHGSGVDLFVPKVVQEQQQRQTRQQRRTQAVSVAAGSVTVEDTARGPQHAPLNSTCGRGPASVPSTPANIRMVIAPSQTTHNHHHNHHNSNSSGQLPRPIVEIKTSSPSPLQAPPSIPAETSVSTPPPQRLRDEGDEDESHSTQKDNKKPDRQTAVALANGWAPSCASPLSAIQSAASPQPGSPPSATAFSAQSHRDGFVASGDGSARSARQPPPPVRLSLSGHLHSSTALTSPPPRQLAAANQEGRSRPVSGPTYFTPRSR</sequence>
<feature type="region of interest" description="Disordered" evidence="2">
    <location>
        <begin position="70"/>
        <end position="96"/>
    </location>
</feature>
<organism evidence="3 4">
    <name type="scientific">Leptomonas pyrrhocoris</name>
    <name type="common">Firebug parasite</name>
    <dbReference type="NCBI Taxonomy" id="157538"/>
    <lineage>
        <taxon>Eukaryota</taxon>
        <taxon>Discoba</taxon>
        <taxon>Euglenozoa</taxon>
        <taxon>Kinetoplastea</taxon>
        <taxon>Metakinetoplastina</taxon>
        <taxon>Trypanosomatida</taxon>
        <taxon>Trypanosomatidae</taxon>
        <taxon>Leishmaniinae</taxon>
        <taxon>Leptomonas</taxon>
    </lineage>
</organism>
<keyword evidence="1" id="KW-0175">Coiled coil</keyword>
<accession>A0A0M9FRV1</accession>
<dbReference type="GeneID" id="26909326"/>
<feature type="compositionally biased region" description="Low complexity" evidence="2">
    <location>
        <begin position="732"/>
        <end position="744"/>
    </location>
</feature>
<comment type="caution">
    <text evidence="3">The sequence shown here is derived from an EMBL/GenBank/DDBJ whole genome shotgun (WGS) entry which is preliminary data.</text>
</comment>
<feature type="compositionally biased region" description="Low complexity" evidence="2">
    <location>
        <begin position="1792"/>
        <end position="1809"/>
    </location>
</feature>
<reference evidence="3 4" key="1">
    <citation type="submission" date="2015-07" db="EMBL/GenBank/DDBJ databases">
        <title>High-quality genome of monoxenous trypanosomatid Leptomonas pyrrhocoris.</title>
        <authorList>
            <person name="Flegontov P."/>
            <person name="Butenko A."/>
            <person name="Firsov S."/>
            <person name="Vlcek C."/>
            <person name="Logacheva M.D."/>
            <person name="Field M."/>
            <person name="Filatov D."/>
            <person name="Flegontova O."/>
            <person name="Gerasimov E."/>
            <person name="Jackson A.P."/>
            <person name="Kelly S."/>
            <person name="Opperdoes F."/>
            <person name="O'Reilly A."/>
            <person name="Votypka J."/>
            <person name="Yurchenko V."/>
            <person name="Lukes J."/>
        </authorList>
    </citation>
    <scope>NUCLEOTIDE SEQUENCE [LARGE SCALE GENOMIC DNA]</scope>
    <source>
        <strain evidence="3">H10</strain>
    </source>
</reference>
<evidence type="ECO:0000313" key="4">
    <source>
        <dbReference type="Proteomes" id="UP000037923"/>
    </source>
</evidence>
<feature type="region of interest" description="Disordered" evidence="2">
    <location>
        <begin position="1637"/>
        <end position="1686"/>
    </location>
</feature>
<feature type="region of interest" description="Disordered" evidence="2">
    <location>
        <begin position="656"/>
        <end position="690"/>
    </location>
</feature>
<feature type="region of interest" description="Disordered" evidence="2">
    <location>
        <begin position="714"/>
        <end position="784"/>
    </location>
</feature>
<feature type="coiled-coil region" evidence="1">
    <location>
        <begin position="204"/>
        <end position="245"/>
    </location>
</feature>
<feature type="compositionally biased region" description="Low complexity" evidence="2">
    <location>
        <begin position="1463"/>
        <end position="1476"/>
    </location>
</feature>
<feature type="region of interest" description="Disordered" evidence="2">
    <location>
        <begin position="444"/>
        <end position="477"/>
    </location>
</feature>
<evidence type="ECO:0000256" key="1">
    <source>
        <dbReference type="SAM" id="Coils"/>
    </source>
</evidence>
<proteinExistence type="predicted"/>
<dbReference type="OMA" id="VLENCCP"/>
<gene>
    <name evidence="3" type="ORF">ABB37_09043</name>
</gene>
<evidence type="ECO:0000313" key="3">
    <source>
        <dbReference type="EMBL" id="KPA74743.1"/>
    </source>
</evidence>
<dbReference type="OrthoDB" id="267333at2759"/>
<feature type="region of interest" description="Disordered" evidence="2">
    <location>
        <begin position="116"/>
        <end position="169"/>
    </location>
</feature>
<feature type="region of interest" description="Disordered" evidence="2">
    <location>
        <begin position="1699"/>
        <end position="1780"/>
    </location>
</feature>
<dbReference type="VEuPathDB" id="TriTrypDB:LpyrH10_28_0760"/>
<feature type="compositionally biased region" description="Polar residues" evidence="2">
    <location>
        <begin position="656"/>
        <end position="669"/>
    </location>
</feature>
<feature type="coiled-coil region" evidence="1">
    <location>
        <begin position="1393"/>
        <end position="1441"/>
    </location>
</feature>
<feature type="coiled-coil region" evidence="1">
    <location>
        <begin position="568"/>
        <end position="623"/>
    </location>
</feature>
<feature type="coiled-coil region" evidence="1">
    <location>
        <begin position="877"/>
        <end position="919"/>
    </location>
</feature>
<feature type="compositionally biased region" description="Basic and acidic residues" evidence="2">
    <location>
        <begin position="1760"/>
        <end position="1772"/>
    </location>
</feature>
<dbReference type="EMBL" id="LGTL01000028">
    <property type="protein sequence ID" value="KPA74743.1"/>
    <property type="molecule type" value="Genomic_DNA"/>
</dbReference>
<protein>
    <submittedName>
        <fullName evidence="3">Uncharacterized protein</fullName>
    </submittedName>
</protein>
<feature type="compositionally biased region" description="Polar residues" evidence="2">
    <location>
        <begin position="1486"/>
        <end position="1496"/>
    </location>
</feature>
<feature type="compositionally biased region" description="Basic and acidic residues" evidence="2">
    <location>
        <begin position="453"/>
        <end position="465"/>
    </location>
</feature>
<dbReference type="Proteomes" id="UP000037923">
    <property type="component" value="Unassembled WGS sequence"/>
</dbReference>
<feature type="compositionally biased region" description="Basic and acidic residues" evidence="2">
    <location>
        <begin position="1534"/>
        <end position="1549"/>
    </location>
</feature>
<dbReference type="RefSeq" id="XP_015653182.1">
    <property type="nucleotide sequence ID" value="XM_015808291.1"/>
</dbReference>
<keyword evidence="4" id="KW-1185">Reference proteome</keyword>
<feature type="region of interest" description="Disordered" evidence="2">
    <location>
        <begin position="1792"/>
        <end position="1882"/>
    </location>
</feature>
<feature type="region of interest" description="Disordered" evidence="2">
    <location>
        <begin position="1454"/>
        <end position="1549"/>
    </location>
</feature>
<feature type="region of interest" description="Disordered" evidence="2">
    <location>
        <begin position="30"/>
        <end position="57"/>
    </location>
</feature>
<evidence type="ECO:0000256" key="2">
    <source>
        <dbReference type="SAM" id="MobiDB-lite"/>
    </source>
</evidence>